<keyword evidence="1" id="KW-0175">Coiled coil</keyword>
<reference evidence="2 3" key="1">
    <citation type="submission" date="2019-08" db="EMBL/GenBank/DDBJ databases">
        <title>Bacillus genomes from the desert of Cuatro Cienegas, Coahuila.</title>
        <authorList>
            <person name="Olmedo-Alvarez G."/>
        </authorList>
    </citation>
    <scope>NUCLEOTIDE SEQUENCE [LARGE SCALE GENOMIC DNA]</scope>
    <source>
        <strain evidence="2 3">CH34_1T</strain>
    </source>
</reference>
<dbReference type="InterPro" id="IPR022205">
    <property type="entry name" value="DUF3732"/>
</dbReference>
<gene>
    <name evidence="2" type="ORF">FZC78_22025</name>
</gene>
<dbReference type="InterPro" id="IPR027417">
    <property type="entry name" value="P-loop_NTPase"/>
</dbReference>
<evidence type="ECO:0000313" key="2">
    <source>
        <dbReference type="EMBL" id="TYS13251.1"/>
    </source>
</evidence>
<accession>A0A5D4NIB0</accession>
<feature type="coiled-coil region" evidence="1">
    <location>
        <begin position="377"/>
        <end position="493"/>
    </location>
</feature>
<comment type="caution">
    <text evidence="2">The sequence shown here is derived from an EMBL/GenBank/DDBJ whole genome shotgun (WGS) entry which is preliminary data.</text>
</comment>
<dbReference type="EMBL" id="VTEI01000022">
    <property type="protein sequence ID" value="TYS13251.1"/>
    <property type="molecule type" value="Genomic_DNA"/>
</dbReference>
<dbReference type="Pfam" id="PF12532">
    <property type="entry name" value="DUF3732"/>
    <property type="match status" value="1"/>
</dbReference>
<dbReference type="AlphaFoldDB" id="A0A5D4NIB0"/>
<sequence length="680" mass="78346">MVRPTRPIYSYKIFKGGFIMHFQLLNLIVWPDSSQLKPQVIKFKPGMVNVITGASRTGKSAIIPIIDYCLGSSDCFIPIDTIRDYASWYGVVFQTDTEEILFARKVPIGTHVSNEFYILRGKSVEIPKQITASNQNLDGVKDILNTLASVPYFNLTGEESKEGYHSRLGFRDLMAFIFQTQDIVANQNILFYKTHSHVHRERLRNWMPYILGAENIETLMARQRIKILQKKLMQLEKEREQARSVSTKWVSNIKGHLLLASEYGLVKRNVIEDATPDELLLIGERIVDSIPDFTQTETFHISDSNSQLLNLEKEEEILSTDIGVTKNRLRDLERLTSGYKNYGNTIRKRAERLHISSWLEEISSGSYDCPICGSNKHPKAESELKKVSTAYKKYEEQAKSVAEIPSTFLREEERLKSDLETLLEKKKNLNNRIELLLARNKEAQKEFHKNKSLFLFMGQFRSSFELYREILNNDLNEVEIENLREEYEGLTKLLNPMVVQNRTDSAVLNIAQGMFTYLKLLDVDDNYRRIPPKFSIKDLNISVLSNNDNWHYISEVGSASNWVAFHISLMCALQEFFLKLKGSSVPNFVIFDQPSQVYFPKTKSRNNRSLDNKNYEDEDIEAVKKIFSTLASSVSSSDFGWQAIVLDHADSSIYGGIDNIYEVDVWRDGNKLIPPHWYNS</sequence>
<evidence type="ECO:0000256" key="1">
    <source>
        <dbReference type="SAM" id="Coils"/>
    </source>
</evidence>
<dbReference type="Gene3D" id="3.40.50.300">
    <property type="entry name" value="P-loop containing nucleotide triphosphate hydrolases"/>
    <property type="match status" value="1"/>
</dbReference>
<protein>
    <submittedName>
        <fullName evidence="2">DUF3732 domain-containing protein</fullName>
    </submittedName>
</protein>
<dbReference type="OrthoDB" id="103556at2"/>
<name>A0A5D4NIB0_9BACI</name>
<organism evidence="2 3">
    <name type="scientific">Rossellomorea vietnamensis</name>
    <dbReference type="NCBI Taxonomy" id="218284"/>
    <lineage>
        <taxon>Bacteria</taxon>
        <taxon>Bacillati</taxon>
        <taxon>Bacillota</taxon>
        <taxon>Bacilli</taxon>
        <taxon>Bacillales</taxon>
        <taxon>Bacillaceae</taxon>
        <taxon>Rossellomorea</taxon>
    </lineage>
</organism>
<feature type="coiled-coil region" evidence="1">
    <location>
        <begin position="218"/>
        <end position="245"/>
    </location>
</feature>
<proteinExistence type="predicted"/>
<dbReference type="SUPFAM" id="SSF52540">
    <property type="entry name" value="P-loop containing nucleoside triphosphate hydrolases"/>
    <property type="match status" value="1"/>
</dbReference>
<dbReference type="Proteomes" id="UP000322267">
    <property type="component" value="Unassembled WGS sequence"/>
</dbReference>
<evidence type="ECO:0000313" key="3">
    <source>
        <dbReference type="Proteomes" id="UP000322267"/>
    </source>
</evidence>